<evidence type="ECO:0000256" key="6">
    <source>
        <dbReference type="ARBA" id="ARBA00022898"/>
    </source>
</evidence>
<comment type="subcellular location">
    <subcellularLocation>
        <location evidence="2">Cytoplasm</location>
        <location evidence="2">Cytosol</location>
    </subcellularLocation>
</comment>
<reference evidence="11 12" key="1">
    <citation type="submission" date="2019-10" db="EMBL/GenBank/DDBJ databases">
        <title>Taxonomy of Antarctic Massilia spp.: description of Massilia rubra sp. nov., Massilia aquatica sp. nov., Massilia mucilaginosa sp. nov., Massilia frigida sp. nov. isolated from streams, lakes and regoliths.</title>
        <authorList>
            <person name="Holochova P."/>
            <person name="Sedlacek I."/>
            <person name="Kralova S."/>
            <person name="Maslanova I."/>
            <person name="Busse H.-J."/>
            <person name="Stankova E."/>
            <person name="Vrbovska V."/>
            <person name="Kovarovic V."/>
            <person name="Bartak M."/>
            <person name="Svec P."/>
            <person name="Pantucek R."/>
        </authorList>
    </citation>
    <scope>NUCLEOTIDE SEQUENCE [LARGE SCALE GENOMIC DNA]</scope>
    <source>
        <strain evidence="11 12">CCM 8733</strain>
    </source>
</reference>
<feature type="non-terminal residue" evidence="11">
    <location>
        <position position="72"/>
    </location>
</feature>
<keyword evidence="11" id="KW-0032">Aminotransferase</keyword>
<dbReference type="Gene3D" id="1.10.260.50">
    <property type="match status" value="1"/>
</dbReference>
<comment type="subunit">
    <text evidence="3">Homodimer.</text>
</comment>
<comment type="caution">
    <text evidence="11">The sequence shown here is derived from an EMBL/GenBank/DDBJ whole genome shotgun (WGS) entry which is preliminary data.</text>
</comment>
<evidence type="ECO:0000256" key="9">
    <source>
        <dbReference type="ARBA" id="ARBA00040554"/>
    </source>
</evidence>
<dbReference type="Gene3D" id="3.90.1150.10">
    <property type="entry name" value="Aspartate Aminotransferase, domain 1"/>
    <property type="match status" value="1"/>
</dbReference>
<dbReference type="Proteomes" id="UP000609726">
    <property type="component" value="Unassembled WGS sequence"/>
</dbReference>
<evidence type="ECO:0000259" key="10">
    <source>
        <dbReference type="Pfam" id="PF00266"/>
    </source>
</evidence>
<dbReference type="GO" id="GO:0008483">
    <property type="term" value="F:transaminase activity"/>
    <property type="evidence" value="ECO:0007669"/>
    <property type="project" value="UniProtKB-KW"/>
</dbReference>
<dbReference type="InterPro" id="IPR015424">
    <property type="entry name" value="PyrdxlP-dep_Trfase"/>
</dbReference>
<evidence type="ECO:0000256" key="3">
    <source>
        <dbReference type="ARBA" id="ARBA00011738"/>
    </source>
</evidence>
<keyword evidence="5" id="KW-0808">Transferase</keyword>
<organism evidence="11 12">
    <name type="scientific">Massilia mucilaginosa</name>
    <dbReference type="NCBI Taxonomy" id="2609282"/>
    <lineage>
        <taxon>Bacteria</taxon>
        <taxon>Pseudomonadati</taxon>
        <taxon>Pseudomonadota</taxon>
        <taxon>Betaproteobacteria</taxon>
        <taxon>Burkholderiales</taxon>
        <taxon>Oxalobacteraceae</taxon>
        <taxon>Telluria group</taxon>
        <taxon>Massilia</taxon>
    </lineage>
</organism>
<evidence type="ECO:0000256" key="1">
    <source>
        <dbReference type="ARBA" id="ARBA00001933"/>
    </source>
</evidence>
<accession>A0ABX0P5W9</accession>
<dbReference type="InterPro" id="IPR000192">
    <property type="entry name" value="Aminotrans_V_dom"/>
</dbReference>
<dbReference type="EC" id="4.4.1.16" evidence="8"/>
<evidence type="ECO:0000313" key="11">
    <source>
        <dbReference type="EMBL" id="NHZ94106.1"/>
    </source>
</evidence>
<dbReference type="InterPro" id="IPR015422">
    <property type="entry name" value="PyrdxlP-dep_Trfase_small"/>
</dbReference>
<evidence type="ECO:0000256" key="5">
    <source>
        <dbReference type="ARBA" id="ARBA00022679"/>
    </source>
</evidence>
<comment type="function">
    <text evidence="7">Catalyzes the decomposition of L-selenocysteine to L-alanine and elemental selenium.</text>
</comment>
<protein>
    <recommendedName>
        <fullName evidence="9">Selenocysteine lyase</fullName>
        <ecNumber evidence="8">4.4.1.16</ecNumber>
    </recommendedName>
</protein>
<keyword evidence="12" id="KW-1185">Reference proteome</keyword>
<evidence type="ECO:0000256" key="4">
    <source>
        <dbReference type="ARBA" id="ARBA00022490"/>
    </source>
</evidence>
<dbReference type="PANTHER" id="PTHR11601">
    <property type="entry name" value="CYSTEINE DESULFURYLASE FAMILY MEMBER"/>
    <property type="match status" value="1"/>
</dbReference>
<feature type="domain" description="Aminotransferase class V" evidence="10">
    <location>
        <begin position="5"/>
        <end position="72"/>
    </location>
</feature>
<name>A0ABX0P5W9_9BURK</name>
<evidence type="ECO:0000313" key="12">
    <source>
        <dbReference type="Proteomes" id="UP000609726"/>
    </source>
</evidence>
<sequence>MHTEIYLDANATSAVHPAALAAATQAMRDCYGNPSSSHATGLKAKAMLDGVRTLARRVLGAGQGRLTFTSGA</sequence>
<keyword evidence="4" id="KW-0963">Cytoplasm</keyword>
<proteinExistence type="predicted"/>
<dbReference type="Gene3D" id="3.40.640.10">
    <property type="entry name" value="Type I PLP-dependent aspartate aminotransferase-like (Major domain)"/>
    <property type="match status" value="1"/>
</dbReference>
<dbReference type="InterPro" id="IPR015421">
    <property type="entry name" value="PyrdxlP-dep_Trfase_major"/>
</dbReference>
<evidence type="ECO:0000256" key="8">
    <source>
        <dbReference type="ARBA" id="ARBA00039054"/>
    </source>
</evidence>
<dbReference type="SUPFAM" id="SSF53383">
    <property type="entry name" value="PLP-dependent transferases"/>
    <property type="match status" value="1"/>
</dbReference>
<gene>
    <name evidence="11" type="ORF">F2P45_34765</name>
</gene>
<dbReference type="Pfam" id="PF00266">
    <property type="entry name" value="Aminotran_5"/>
    <property type="match status" value="1"/>
</dbReference>
<dbReference type="PANTHER" id="PTHR11601:SF62">
    <property type="entry name" value="SELENOCYSTEINE LYASE"/>
    <property type="match status" value="1"/>
</dbReference>
<dbReference type="EMBL" id="WHJH01000351">
    <property type="protein sequence ID" value="NHZ94106.1"/>
    <property type="molecule type" value="Genomic_DNA"/>
</dbReference>
<evidence type="ECO:0000256" key="2">
    <source>
        <dbReference type="ARBA" id="ARBA00004514"/>
    </source>
</evidence>
<dbReference type="RefSeq" id="WP_166882761.1">
    <property type="nucleotide sequence ID" value="NZ_WHJH01000351.1"/>
</dbReference>
<comment type="cofactor">
    <cofactor evidence="1">
        <name>pyridoxal 5'-phosphate</name>
        <dbReference type="ChEBI" id="CHEBI:597326"/>
    </cofactor>
</comment>
<keyword evidence="6" id="KW-0663">Pyridoxal phosphate</keyword>
<evidence type="ECO:0000256" key="7">
    <source>
        <dbReference type="ARBA" id="ARBA00037407"/>
    </source>
</evidence>